<sequence length="89" mass="10029">MTEIHLSEQDRKFIDEQVRAGVYRDADAVVHASLRLLNSDEGKKAELQRLVQEGLDDVAAGRVHHYDSEEDFLKDIRALSAQQKTGTGH</sequence>
<dbReference type="RefSeq" id="WP_320202886.1">
    <property type="nucleotide sequence ID" value="NZ_CP192781.1"/>
</dbReference>
<comment type="caution">
    <text evidence="1">The sequence shown here is derived from an EMBL/GenBank/DDBJ whole genome shotgun (WGS) entry which is preliminary data.</text>
</comment>
<reference evidence="1" key="1">
    <citation type="journal article" date="2023" name="Phytobiomes J">
        <title>Deciphering the key players within the bacterial microbiota associated with aerial crown gall tumors on rhododendron: Insights into the gallobiome.</title>
        <authorList>
            <person name="Kuzmanovic N."/>
            <person name="Nesme J."/>
            <person name="Wolf J."/>
            <person name="Neumann-Schaal M."/>
            <person name="Petersen J."/>
            <person name="Fernandez-Gnecco G."/>
            <person name="Sproeer C."/>
            <person name="Bunk B."/>
            <person name="Overmann J."/>
            <person name="Sorensen S.J."/>
            <person name="Idczak E."/>
            <person name="Smalla K."/>
        </authorList>
    </citation>
    <scope>NUCLEOTIDE SEQUENCE</scope>
    <source>
        <strain evidence="1">Rho-11.1</strain>
    </source>
</reference>
<protein>
    <submittedName>
        <fullName evidence="1">Type II toxin-antitoxin system ParD family antitoxin</fullName>
    </submittedName>
</protein>
<accession>A0AAW9FKP0</accession>
<dbReference type="Pfam" id="PF03693">
    <property type="entry name" value="ParD_antitoxin"/>
    <property type="match status" value="1"/>
</dbReference>
<dbReference type="Gene3D" id="6.10.10.120">
    <property type="entry name" value="Antitoxin ParD1-like"/>
    <property type="match status" value="1"/>
</dbReference>
<name>A0AAW9FKP0_9HYPH</name>
<organism evidence="1">
    <name type="scientific">Agrobacterium rosae</name>
    <dbReference type="NCBI Taxonomy" id="1972867"/>
    <lineage>
        <taxon>Bacteria</taxon>
        <taxon>Pseudomonadati</taxon>
        <taxon>Pseudomonadota</taxon>
        <taxon>Alphaproteobacteria</taxon>
        <taxon>Hyphomicrobiales</taxon>
        <taxon>Rhizobiaceae</taxon>
        <taxon>Rhizobium/Agrobacterium group</taxon>
        <taxon>Agrobacterium</taxon>
    </lineage>
</organism>
<evidence type="ECO:0000313" key="1">
    <source>
        <dbReference type="EMBL" id="MDX8303393.1"/>
    </source>
</evidence>
<proteinExistence type="predicted"/>
<dbReference type="NCBIfam" id="TIGR02606">
    <property type="entry name" value="antidote_CC2985"/>
    <property type="match status" value="1"/>
</dbReference>
<dbReference type="InterPro" id="IPR022789">
    <property type="entry name" value="ParD"/>
</dbReference>
<dbReference type="EMBL" id="JAVRAF010000003">
    <property type="protein sequence ID" value="MDX8303393.1"/>
    <property type="molecule type" value="Genomic_DNA"/>
</dbReference>
<dbReference type="AlphaFoldDB" id="A0AAW9FKP0"/>
<dbReference type="InterPro" id="IPR038296">
    <property type="entry name" value="ParD_sf"/>
</dbReference>
<gene>
    <name evidence="1" type="ORF">RMR22_14120</name>
</gene>